<evidence type="ECO:0000313" key="2">
    <source>
        <dbReference type="Proteomes" id="UP001065298"/>
    </source>
</evidence>
<reference evidence="1" key="1">
    <citation type="submission" date="2022-06" db="EMBL/GenBank/DDBJ databases">
        <title>Fusarium solani species complex genomes reveal bases of compartmentalisation and animal pathogenesis.</title>
        <authorList>
            <person name="Tsai I.J."/>
        </authorList>
    </citation>
    <scope>NUCLEOTIDE SEQUENCE</scope>
    <source>
        <strain evidence="1">Fu6.1</strain>
    </source>
</reference>
<accession>A0ACC0QIF0</accession>
<keyword evidence="2" id="KW-1185">Reference proteome</keyword>
<gene>
    <name evidence="1" type="ORF">NCS57_01207400</name>
</gene>
<evidence type="ECO:0000313" key="1">
    <source>
        <dbReference type="EMBL" id="KAI8654608.1"/>
    </source>
</evidence>
<proteinExistence type="predicted"/>
<dbReference type="Proteomes" id="UP001065298">
    <property type="component" value="Chromosome 10"/>
</dbReference>
<sequence>MAGSLIGLSRDPQLELCNSPSIITCSQPTYRTSLQNFRMTDAKQFKPALIIVDFQEDFCPPNGSLPVPEGRSIATPINTLTSLPFPLILATKDFHPPTHVSFASNHPSAEPYTSSTVIIHPHDPSRTYETTLWPTHCVQGTEGAELVPELDVSRVHAVIEKGQDERVEMYSAFYDPFRLSDSGLAGMLNEQEVTDVYVVGLAGDYCVKATAEHAVDEGYRTWIVEEGTRPVMQDTWEESKREMEKKGIKFTSMDGEAVARVKTFT</sequence>
<dbReference type="EMBL" id="CM046512">
    <property type="protein sequence ID" value="KAI8654608.1"/>
    <property type="molecule type" value="Genomic_DNA"/>
</dbReference>
<comment type="caution">
    <text evidence="1">The sequence shown here is derived from an EMBL/GenBank/DDBJ whole genome shotgun (WGS) entry which is preliminary data.</text>
</comment>
<name>A0ACC0QIF0_9HYPO</name>
<protein>
    <submittedName>
        <fullName evidence="1">Isochorismatase domain-containing protein</fullName>
    </submittedName>
</protein>
<organism evidence="1 2">
    <name type="scientific">Fusarium keratoplasticum</name>
    <dbReference type="NCBI Taxonomy" id="1328300"/>
    <lineage>
        <taxon>Eukaryota</taxon>
        <taxon>Fungi</taxon>
        <taxon>Dikarya</taxon>
        <taxon>Ascomycota</taxon>
        <taxon>Pezizomycotina</taxon>
        <taxon>Sordariomycetes</taxon>
        <taxon>Hypocreomycetidae</taxon>
        <taxon>Hypocreales</taxon>
        <taxon>Nectriaceae</taxon>
        <taxon>Fusarium</taxon>
        <taxon>Fusarium solani species complex</taxon>
    </lineage>
</organism>